<accession>A0AAJ1WS94</accession>
<evidence type="ECO:0000313" key="1">
    <source>
        <dbReference type="EMBL" id="MDQ0417445.1"/>
    </source>
</evidence>
<gene>
    <name evidence="1" type="ORF">J2Z48_001618</name>
</gene>
<protein>
    <submittedName>
        <fullName evidence="1">Uncharacterized protein</fullName>
    </submittedName>
</protein>
<reference evidence="1 2" key="1">
    <citation type="submission" date="2023-07" db="EMBL/GenBank/DDBJ databases">
        <title>Genomic Encyclopedia of Type Strains, Phase IV (KMG-IV): sequencing the most valuable type-strain genomes for metagenomic binning, comparative biology and taxonomic classification.</title>
        <authorList>
            <person name="Goeker M."/>
        </authorList>
    </citation>
    <scope>NUCLEOTIDE SEQUENCE [LARGE SCALE GENOMIC DNA]</scope>
    <source>
        <strain evidence="1 2">DSM 46876</strain>
    </source>
</reference>
<evidence type="ECO:0000313" key="2">
    <source>
        <dbReference type="Proteomes" id="UP001238450"/>
    </source>
</evidence>
<comment type="caution">
    <text evidence="1">The sequence shown here is derived from an EMBL/GenBank/DDBJ whole genome shotgun (WGS) entry which is preliminary data.</text>
</comment>
<dbReference type="EMBL" id="JAUSUV010000006">
    <property type="protein sequence ID" value="MDQ0417445.1"/>
    <property type="molecule type" value="Genomic_DNA"/>
</dbReference>
<dbReference type="Proteomes" id="UP001238450">
    <property type="component" value="Unassembled WGS sequence"/>
</dbReference>
<name>A0AAJ1WS94_9BACL</name>
<keyword evidence="2" id="KW-1185">Reference proteome</keyword>
<dbReference type="AlphaFoldDB" id="A0AAJ1WS94"/>
<sequence>MRNTLRIMRNTPHIGYQYEVFDVGIQMGVGR</sequence>
<proteinExistence type="predicted"/>
<organism evidence="1 2">
    <name type="scientific">Croceifilum oryzae</name>
    <dbReference type="NCBI Taxonomy" id="1553429"/>
    <lineage>
        <taxon>Bacteria</taxon>
        <taxon>Bacillati</taxon>
        <taxon>Bacillota</taxon>
        <taxon>Bacilli</taxon>
        <taxon>Bacillales</taxon>
        <taxon>Thermoactinomycetaceae</taxon>
        <taxon>Croceifilum</taxon>
    </lineage>
</organism>